<dbReference type="GO" id="GO:0046872">
    <property type="term" value="F:metal ion binding"/>
    <property type="evidence" value="ECO:0007669"/>
    <property type="project" value="UniProtKB-KW"/>
</dbReference>
<evidence type="ECO:0000256" key="12">
    <source>
        <dbReference type="PIRSR" id="PIRSR037911-1"/>
    </source>
</evidence>
<accession>A0A5J5N5W7</accession>
<feature type="region of interest" description="Disordered" evidence="15">
    <location>
        <begin position="466"/>
        <end position="490"/>
    </location>
</feature>
<dbReference type="GO" id="GO:0000122">
    <property type="term" value="P:negative regulation of transcription by RNA polymerase II"/>
    <property type="evidence" value="ECO:0007669"/>
    <property type="project" value="InterPro"/>
</dbReference>
<keyword evidence="6" id="KW-0378">Hydrolase</keyword>
<feature type="binding site" evidence="13">
    <location>
        <position position="626"/>
    </location>
    <ligand>
        <name>Zn(2+)</name>
        <dbReference type="ChEBI" id="CHEBI:29105"/>
    </ligand>
</feature>
<feature type="binding site" evidence="13">
    <location>
        <position position="628"/>
    </location>
    <ligand>
        <name>Zn(2+)</name>
        <dbReference type="ChEBI" id="CHEBI:29105"/>
    </ligand>
</feature>
<keyword evidence="10" id="KW-0804">Transcription</keyword>
<dbReference type="PANTHER" id="PTHR45364">
    <property type="entry name" value="HISTONE DEACETYLASE 9-RELATED"/>
    <property type="match status" value="1"/>
</dbReference>
<keyword evidence="4" id="KW-0678">Repressor</keyword>
<evidence type="ECO:0000256" key="1">
    <source>
        <dbReference type="ARBA" id="ARBA00004123"/>
    </source>
</evidence>
<evidence type="ECO:0000256" key="14">
    <source>
        <dbReference type="PIRSR" id="PIRSR037911-3"/>
    </source>
</evidence>
<dbReference type="Gene3D" id="6.10.250.1550">
    <property type="match status" value="1"/>
</dbReference>
<evidence type="ECO:0000256" key="11">
    <source>
        <dbReference type="ARBA" id="ARBA00023242"/>
    </source>
</evidence>
<feature type="compositionally biased region" description="Basic and acidic residues" evidence="15">
    <location>
        <begin position="218"/>
        <end position="233"/>
    </location>
</feature>
<evidence type="ECO:0000313" key="19">
    <source>
        <dbReference type="Proteomes" id="UP000326062"/>
    </source>
</evidence>
<dbReference type="Pfam" id="PF00850">
    <property type="entry name" value="Hist_deacetyl"/>
    <property type="match status" value="1"/>
</dbReference>
<feature type="domain" description="Histone deacetylase" evidence="16">
    <location>
        <begin position="634"/>
        <end position="951"/>
    </location>
</feature>
<evidence type="ECO:0000256" key="13">
    <source>
        <dbReference type="PIRSR" id="PIRSR037911-2"/>
    </source>
</evidence>
<gene>
    <name evidence="18" type="ORF">FD755_002269</name>
</gene>
<evidence type="ECO:0000256" key="15">
    <source>
        <dbReference type="SAM" id="MobiDB-lite"/>
    </source>
</evidence>
<dbReference type="CDD" id="cd10006">
    <property type="entry name" value="HDAC4"/>
    <property type="match status" value="1"/>
</dbReference>
<reference evidence="18 19" key="1">
    <citation type="submission" date="2019-06" db="EMBL/GenBank/DDBJ databases">
        <title>Discovery of a novel chromosome fission-fusion reversal in muntjac.</title>
        <authorList>
            <person name="Mudd A.B."/>
            <person name="Bredeson J.V."/>
            <person name="Baum R."/>
            <person name="Hockemeyer D."/>
            <person name="Rokhsar D.S."/>
        </authorList>
    </citation>
    <scope>NUCLEOTIDE SEQUENCE [LARGE SCALE GENOMIC DNA]</scope>
    <source>
        <strain evidence="18">UCam_UCB_Mr</strain>
        <tissue evidence="18">Fibroblast cell line</tissue>
    </source>
</reference>
<feature type="region of interest" description="Disordered" evidence="15">
    <location>
        <begin position="131"/>
        <end position="187"/>
    </location>
</feature>
<feature type="region of interest" description="Disordered" evidence="15">
    <location>
        <begin position="585"/>
        <end position="606"/>
    </location>
</feature>
<feature type="binding site" evidence="13">
    <location>
        <position position="710"/>
    </location>
    <ligand>
        <name>Zn(2+)</name>
        <dbReference type="ChEBI" id="CHEBI:29105"/>
    </ligand>
</feature>
<evidence type="ECO:0000259" key="16">
    <source>
        <dbReference type="Pfam" id="PF00850"/>
    </source>
</evidence>
<dbReference type="Gene3D" id="3.40.800.20">
    <property type="entry name" value="Histone deacetylase domain"/>
    <property type="match status" value="1"/>
</dbReference>
<proteinExistence type="inferred from homology"/>
<feature type="compositionally biased region" description="Basic and acidic residues" evidence="15">
    <location>
        <begin position="475"/>
        <end position="490"/>
    </location>
</feature>
<dbReference type="InterPro" id="IPR023696">
    <property type="entry name" value="Ureohydrolase_dom_sf"/>
</dbReference>
<comment type="caution">
    <text evidence="18">The sequence shown here is derived from an EMBL/GenBank/DDBJ whole genome shotgun (WGS) entry which is preliminary data.</text>
</comment>
<feature type="site" description="Contributes to catalysis" evidence="14">
    <location>
        <position position="935"/>
    </location>
</feature>
<evidence type="ECO:0000256" key="7">
    <source>
        <dbReference type="ARBA" id="ARBA00022833"/>
    </source>
</evidence>
<dbReference type="InterPro" id="IPR037138">
    <property type="entry name" value="His_deacetylse_dom_sf"/>
</dbReference>
<evidence type="ECO:0000256" key="2">
    <source>
        <dbReference type="ARBA" id="ARBA00007738"/>
    </source>
</evidence>
<evidence type="ECO:0000256" key="3">
    <source>
        <dbReference type="ARBA" id="ARBA00012111"/>
    </source>
</evidence>
<sequence>GIQGSSEPFSCLLSVAPRSPAPLHCALSTVDVASALPLPVAPPGVPMDLRLDHQFPLPVAEPGLREQQLQQELLALKQKQQLQRQILIAEFQRQHEQLSRQHEAQLHEHIKQQQELLAMKHQQELLEHQRKLERHRQEQELEKQHREQKLQQLKNKEKGKESEKTQHSSLDQSSPPQSGASASYNHPVLGMYDAKDDFPLRKTASEPNLKLRSRLKQKVAERRSSPLLRRKDGPVVTALKKRPLDVTDSACSSAPGSAPSSPNNSSGNVSTENGIAPAVPSIPAETSLAHRLVSREGSVGPLPLYTSPSLPNITLGLPATGPSAAAAGQQEAERLALPALQQRISLFPGTHLAPYLGAAPLERDAGAAPGSLLQHVVLLEQPPAQTPLVTGLGALPLHAQPLVGAERVAPSVHKLRQHRPLGRTQSAPLPQSAQALQHLVIQQQHQQFLEKHKQHFQQPQLHLNKMIPKPSEPARQPESHPEETEEELREHQALLEEPFLDRLPGQKEAHALAGVQVKQEPIESDDEEAEPPREAEPGQRPPTEQELLFRQQALLLEQQRIHQLRNYQASMEAAGIPVSFGGHRPLSRAQSSPASATFPMSVQEPPAKPRFTTGLVYDTLMLKHQCTCGNTNSHPEHAGRIQSIWSRLQETGLRGKCECIRGRKATLEELQTVHSETHALLYGTNPLNRQKLDSKKLLGSLTSVFVRLPCGGVGVDSDTIWNEVHSSGAARLAVGCVVELVFKVATGELKNGFAVVRPPGHHAEESTPMGFCYFNSVAIAAKLLQQRLSVSKTLVVDWDVHHGNGTQQAFYSDPRVLYISLHRYDDGNFFPGSGAPDEVGTGPGVGFNVNMAFTGGLDPPMGDAEYLAAFRTVVMPIASEFAPDVVLVSSGFDAVEGHPTPLGGYNLSAKCFGYLTKQLMGLAGGRVVLALEGGHDLTAICDASEACVSALLGNELDPLPEKVLQQRPNANAVRSMEKVIEIHSQYWRSLQRLASTTGYSLVEAQKCENEEAETVTAMASLSVAVKAPEKRPDEEPMEEEPPL</sequence>
<keyword evidence="11" id="KW-0539">Nucleus</keyword>
<dbReference type="FunFam" id="3.40.800.20:FF:000002">
    <property type="entry name" value="Histone deacetylase"/>
    <property type="match status" value="1"/>
</dbReference>
<dbReference type="CDD" id="cd10162">
    <property type="entry name" value="ClassIIa_HDAC4_Gln-rich-N"/>
    <property type="match status" value="1"/>
</dbReference>
<dbReference type="Proteomes" id="UP000326062">
    <property type="component" value="Chromosome 1"/>
</dbReference>
<dbReference type="InterPro" id="IPR023801">
    <property type="entry name" value="His_deacetylse_dom"/>
</dbReference>
<dbReference type="EC" id="3.5.1.98" evidence="3"/>
<dbReference type="SUPFAM" id="SSF52768">
    <property type="entry name" value="Arginase/deacetylase"/>
    <property type="match status" value="1"/>
</dbReference>
<feature type="region of interest" description="Disordered" evidence="15">
    <location>
        <begin position="512"/>
        <end position="543"/>
    </location>
</feature>
<dbReference type="InterPro" id="IPR046949">
    <property type="entry name" value="HDAC4/5/7/9"/>
</dbReference>
<evidence type="ECO:0000313" key="18">
    <source>
        <dbReference type="EMBL" id="KAB0387313.1"/>
    </source>
</evidence>
<dbReference type="PANTHER" id="PTHR45364:SF13">
    <property type="entry name" value="HISTONE DEACETYLASE"/>
    <property type="match status" value="1"/>
</dbReference>
<evidence type="ECO:0000256" key="4">
    <source>
        <dbReference type="ARBA" id="ARBA00022491"/>
    </source>
</evidence>
<evidence type="ECO:0000256" key="10">
    <source>
        <dbReference type="ARBA" id="ARBA00023163"/>
    </source>
</evidence>
<feature type="compositionally biased region" description="Basic and acidic residues" evidence="15">
    <location>
        <begin position="131"/>
        <end position="166"/>
    </location>
</feature>
<protein>
    <recommendedName>
        <fullName evidence="3">histone deacetylase</fullName>
        <ecNumber evidence="3">3.5.1.98</ecNumber>
    </recommendedName>
</protein>
<dbReference type="PIRSF" id="PIRSF037911">
    <property type="entry name" value="HDAC_II_euk"/>
    <property type="match status" value="1"/>
</dbReference>
<feature type="binding site" evidence="13">
    <location>
        <position position="634"/>
    </location>
    <ligand>
        <name>Zn(2+)</name>
        <dbReference type="ChEBI" id="CHEBI:29105"/>
    </ligand>
</feature>
<feature type="region of interest" description="Disordered" evidence="15">
    <location>
        <begin position="199"/>
        <end position="278"/>
    </location>
</feature>
<feature type="active site" evidence="12">
    <location>
        <position position="762"/>
    </location>
</feature>
<keyword evidence="5 13" id="KW-0479">Metal-binding</keyword>
<evidence type="ECO:0000256" key="8">
    <source>
        <dbReference type="ARBA" id="ARBA00022853"/>
    </source>
</evidence>
<feature type="compositionally biased region" description="Low complexity" evidence="15">
    <location>
        <begin position="249"/>
        <end position="270"/>
    </location>
</feature>
<dbReference type="InterPro" id="IPR000286">
    <property type="entry name" value="HDACs"/>
</dbReference>
<dbReference type="GO" id="GO:0141221">
    <property type="term" value="F:histone deacetylase activity, hydrolytic mechanism"/>
    <property type="evidence" value="ECO:0007669"/>
    <property type="project" value="UniProtKB-EC"/>
</dbReference>
<dbReference type="PRINTS" id="PR01270">
    <property type="entry name" value="HDASUPER"/>
</dbReference>
<dbReference type="InterPro" id="IPR024643">
    <property type="entry name" value="Hist_deacetylase_Gln_rich_N"/>
</dbReference>
<feature type="domain" description="Histone deacetylase glutamine rich N-terminal" evidence="17">
    <location>
        <begin position="61"/>
        <end position="150"/>
    </location>
</feature>
<keyword evidence="8" id="KW-0156">Chromatin regulator</keyword>
<evidence type="ECO:0000259" key="17">
    <source>
        <dbReference type="Pfam" id="PF12203"/>
    </source>
</evidence>
<evidence type="ECO:0000256" key="6">
    <source>
        <dbReference type="ARBA" id="ARBA00022801"/>
    </source>
</evidence>
<evidence type="ECO:0000256" key="5">
    <source>
        <dbReference type="ARBA" id="ARBA00022723"/>
    </source>
</evidence>
<dbReference type="AlphaFoldDB" id="A0A5J5N5W7"/>
<comment type="similarity">
    <text evidence="2">Belongs to the histone deacetylase family. HD type 2 subfamily.</text>
</comment>
<keyword evidence="19" id="KW-1185">Reference proteome</keyword>
<feature type="non-terminal residue" evidence="18">
    <location>
        <position position="1"/>
    </location>
</feature>
<evidence type="ECO:0000256" key="9">
    <source>
        <dbReference type="ARBA" id="ARBA00023015"/>
    </source>
</evidence>
<dbReference type="EMBL" id="VCEB01000001">
    <property type="protein sequence ID" value="KAB0387313.1"/>
    <property type="molecule type" value="Genomic_DNA"/>
</dbReference>
<keyword evidence="7 13" id="KW-0862">Zinc</keyword>
<keyword evidence="9" id="KW-0805">Transcription regulation</keyword>
<feature type="compositionally biased region" description="Polar residues" evidence="15">
    <location>
        <begin position="588"/>
        <end position="600"/>
    </location>
</feature>
<name>A0A5J5N5W7_MUNRE</name>
<feature type="compositionally biased region" description="Low complexity" evidence="15">
    <location>
        <begin position="172"/>
        <end position="183"/>
    </location>
</feature>
<comment type="subcellular location">
    <subcellularLocation>
        <location evidence="1">Nucleus</location>
    </subcellularLocation>
</comment>
<dbReference type="GO" id="GO:0005634">
    <property type="term" value="C:nucleus"/>
    <property type="evidence" value="ECO:0007669"/>
    <property type="project" value="UniProtKB-SubCell"/>
</dbReference>
<dbReference type="Pfam" id="PF12203">
    <property type="entry name" value="HDAC4_Gln"/>
    <property type="match status" value="1"/>
</dbReference>
<organism evidence="18 19">
    <name type="scientific">Muntiacus reevesi</name>
    <name type="common">Reeves' muntjac</name>
    <name type="synonym">Cervus reevesi</name>
    <dbReference type="NCBI Taxonomy" id="9886"/>
    <lineage>
        <taxon>Eukaryota</taxon>
        <taxon>Metazoa</taxon>
        <taxon>Chordata</taxon>
        <taxon>Craniata</taxon>
        <taxon>Vertebrata</taxon>
        <taxon>Euteleostomi</taxon>
        <taxon>Mammalia</taxon>
        <taxon>Eutheria</taxon>
        <taxon>Laurasiatheria</taxon>
        <taxon>Artiodactyla</taxon>
        <taxon>Ruminantia</taxon>
        <taxon>Pecora</taxon>
        <taxon>Cervidae</taxon>
        <taxon>Muntiacinae</taxon>
        <taxon>Muntiacus</taxon>
    </lineage>
</organism>